<keyword evidence="2" id="KW-0436">Ligase</keyword>
<dbReference type="PANTHER" id="PTHR43679">
    <property type="entry name" value="OCTANOYLTRANSFERASE LIPM-RELATED"/>
    <property type="match status" value="1"/>
</dbReference>
<dbReference type="InterPro" id="IPR045864">
    <property type="entry name" value="aa-tRNA-synth_II/BPL/LPL"/>
</dbReference>
<evidence type="ECO:0000313" key="2">
    <source>
        <dbReference type="EMBL" id="OKH35257.1"/>
    </source>
</evidence>
<evidence type="ECO:0000313" key="3">
    <source>
        <dbReference type="Proteomes" id="UP000185860"/>
    </source>
</evidence>
<dbReference type="EMBL" id="MRCE01000023">
    <property type="protein sequence ID" value="OKH35257.1"/>
    <property type="molecule type" value="Genomic_DNA"/>
</dbReference>
<name>A0A1U7IEC6_9CYAN</name>
<sequence>MTNKFRLIPLLEASGKVQMAIDEWLLEQHRLGLHPPTLRFYTWSPAAISLGYHQRVWPKFWENLSWQNTKLDLVRRPTGGRAVLHQGDLTYAVIISGISGSRREVYQKLCEFLILGWRSLNVNLHYGKAGRGYIHNPNCFATATGADLLLDDGAKLIGSAQVYRDGAILQHGSMQLHPNTFLFSQVFPDAEPPKINLPINYLGKNLIEMIIQALITAAESCFDAEFVLQPLSVLEWQSIYTQFNLTANSYIVGNL</sequence>
<dbReference type="Gene3D" id="3.30.930.10">
    <property type="entry name" value="Bira Bifunctional Protein, Domain 2"/>
    <property type="match status" value="1"/>
</dbReference>
<dbReference type="PROSITE" id="PS51733">
    <property type="entry name" value="BPL_LPL_CATALYTIC"/>
    <property type="match status" value="1"/>
</dbReference>
<protein>
    <submittedName>
        <fullName evidence="2">Biotin--protein ligase</fullName>
    </submittedName>
</protein>
<organism evidence="2 3">
    <name type="scientific">[Phormidium ambiguum] IAM M-71</name>
    <dbReference type="NCBI Taxonomy" id="454136"/>
    <lineage>
        <taxon>Bacteria</taxon>
        <taxon>Bacillati</taxon>
        <taxon>Cyanobacteriota</taxon>
        <taxon>Cyanophyceae</taxon>
        <taxon>Oscillatoriophycideae</taxon>
        <taxon>Aerosakkonematales</taxon>
        <taxon>Aerosakkonemataceae</taxon>
        <taxon>Floridanema</taxon>
    </lineage>
</organism>
<gene>
    <name evidence="2" type="ORF">NIES2119_21045</name>
</gene>
<accession>A0A1U7IEC6</accession>
<evidence type="ECO:0000259" key="1">
    <source>
        <dbReference type="PROSITE" id="PS51733"/>
    </source>
</evidence>
<dbReference type="STRING" id="454136.NIES2119_21045"/>
<dbReference type="AlphaFoldDB" id="A0A1U7IEC6"/>
<dbReference type="PANTHER" id="PTHR43679:SF2">
    <property type="entry name" value="OCTANOYL-[GCVH]:PROTEIN N-OCTANOYLTRANSFERASE"/>
    <property type="match status" value="1"/>
</dbReference>
<comment type="caution">
    <text evidence="2">The sequence shown here is derived from an EMBL/GenBank/DDBJ whole genome shotgun (WGS) entry which is preliminary data.</text>
</comment>
<dbReference type="Pfam" id="PF21948">
    <property type="entry name" value="LplA-B_cat"/>
    <property type="match status" value="1"/>
</dbReference>
<dbReference type="CDD" id="cd16443">
    <property type="entry name" value="LplA"/>
    <property type="match status" value="1"/>
</dbReference>
<reference evidence="2 3" key="1">
    <citation type="submission" date="2016-11" db="EMBL/GenBank/DDBJ databases">
        <title>Draft Genome Sequences of Nine Cyanobacterial Strains from Diverse Habitats.</title>
        <authorList>
            <person name="Zhu T."/>
            <person name="Hou S."/>
            <person name="Lu X."/>
            <person name="Hess W.R."/>
        </authorList>
    </citation>
    <scope>NUCLEOTIDE SEQUENCE [LARGE SCALE GENOMIC DNA]</scope>
    <source>
        <strain evidence="2 3">IAM M-71</strain>
    </source>
</reference>
<proteinExistence type="predicted"/>
<dbReference type="InterPro" id="IPR050664">
    <property type="entry name" value="Octanoyltrans_LipM/LipL"/>
</dbReference>
<dbReference type="InterPro" id="IPR004143">
    <property type="entry name" value="BPL_LPL_catalytic"/>
</dbReference>
<feature type="domain" description="BPL/LPL catalytic" evidence="1">
    <location>
        <begin position="32"/>
        <end position="226"/>
    </location>
</feature>
<dbReference type="OrthoDB" id="9774653at2"/>
<dbReference type="SUPFAM" id="SSF55681">
    <property type="entry name" value="Class II aaRS and biotin synthetases"/>
    <property type="match status" value="1"/>
</dbReference>
<dbReference type="Proteomes" id="UP000185860">
    <property type="component" value="Unassembled WGS sequence"/>
</dbReference>
<dbReference type="GO" id="GO:0016874">
    <property type="term" value="F:ligase activity"/>
    <property type="evidence" value="ECO:0007669"/>
    <property type="project" value="UniProtKB-KW"/>
</dbReference>
<dbReference type="RefSeq" id="WP_073595466.1">
    <property type="nucleotide sequence ID" value="NZ_MRCE01000023.1"/>
</dbReference>